<proteinExistence type="predicted"/>
<protein>
    <recommendedName>
        <fullName evidence="3">Host specificity protein</fullName>
    </recommendedName>
</protein>
<keyword evidence="2" id="KW-1185">Reference proteome</keyword>
<name>A0A918TG79_9RHOB</name>
<sequence>MATILLSAAGAAIGGSFGGTVLGLSGAVIGRAVGATLGRVIDQKIMGAGSDAVEMGRVDRFRVMGASEGAGVAHVWGRARISGQVIWASRFKEVATTSGGGKGAPPEPKTTRYSYTVSLAVGLCEGIVQKVGRVWADGQEINPDSLNLRVYKGG</sequence>
<evidence type="ECO:0008006" key="3">
    <source>
        <dbReference type="Google" id="ProtNLM"/>
    </source>
</evidence>
<gene>
    <name evidence="1" type="ORF">GCM10007315_04880</name>
</gene>
<reference evidence="1" key="2">
    <citation type="submission" date="2020-09" db="EMBL/GenBank/DDBJ databases">
        <authorList>
            <person name="Sun Q."/>
            <person name="Kim S."/>
        </authorList>
    </citation>
    <scope>NUCLEOTIDE SEQUENCE</scope>
    <source>
        <strain evidence="1">KCTC 23310</strain>
    </source>
</reference>
<dbReference type="AlphaFoldDB" id="A0A918TG79"/>
<evidence type="ECO:0000313" key="1">
    <source>
        <dbReference type="EMBL" id="GHC46239.1"/>
    </source>
</evidence>
<dbReference type="Proteomes" id="UP000638981">
    <property type="component" value="Unassembled WGS sequence"/>
</dbReference>
<accession>A0A918TG79</accession>
<dbReference type="EMBL" id="BMYJ01000001">
    <property type="protein sequence ID" value="GHC46239.1"/>
    <property type="molecule type" value="Genomic_DNA"/>
</dbReference>
<organism evidence="1 2">
    <name type="scientific">Neogemmobacter tilapiae</name>
    <dbReference type="NCBI Taxonomy" id="875041"/>
    <lineage>
        <taxon>Bacteria</taxon>
        <taxon>Pseudomonadati</taxon>
        <taxon>Pseudomonadota</taxon>
        <taxon>Alphaproteobacteria</taxon>
        <taxon>Rhodobacterales</taxon>
        <taxon>Paracoccaceae</taxon>
        <taxon>Neogemmobacter</taxon>
    </lineage>
</organism>
<evidence type="ECO:0000313" key="2">
    <source>
        <dbReference type="Proteomes" id="UP000638981"/>
    </source>
</evidence>
<comment type="caution">
    <text evidence="1">The sequence shown here is derived from an EMBL/GenBank/DDBJ whole genome shotgun (WGS) entry which is preliminary data.</text>
</comment>
<reference evidence="1" key="1">
    <citation type="journal article" date="2014" name="Int. J. Syst. Evol. Microbiol.">
        <title>Complete genome sequence of Corynebacterium casei LMG S-19264T (=DSM 44701T), isolated from a smear-ripened cheese.</title>
        <authorList>
            <consortium name="US DOE Joint Genome Institute (JGI-PGF)"/>
            <person name="Walter F."/>
            <person name="Albersmeier A."/>
            <person name="Kalinowski J."/>
            <person name="Ruckert C."/>
        </authorList>
    </citation>
    <scope>NUCLEOTIDE SEQUENCE</scope>
    <source>
        <strain evidence="1">KCTC 23310</strain>
    </source>
</reference>